<accession>A0A821KPS3</accession>
<name>A0A821KPS3_9BILA</name>
<dbReference type="AlphaFoldDB" id="A0A821KPS3"/>
<evidence type="ECO:0000313" key="2">
    <source>
        <dbReference type="Proteomes" id="UP000663848"/>
    </source>
</evidence>
<organism evidence="1 2">
    <name type="scientific">Rotaria socialis</name>
    <dbReference type="NCBI Taxonomy" id="392032"/>
    <lineage>
        <taxon>Eukaryota</taxon>
        <taxon>Metazoa</taxon>
        <taxon>Spiralia</taxon>
        <taxon>Gnathifera</taxon>
        <taxon>Rotifera</taxon>
        <taxon>Eurotatoria</taxon>
        <taxon>Bdelloidea</taxon>
        <taxon>Philodinida</taxon>
        <taxon>Philodinidae</taxon>
        <taxon>Rotaria</taxon>
    </lineage>
</organism>
<dbReference type="Proteomes" id="UP000663848">
    <property type="component" value="Unassembled WGS sequence"/>
</dbReference>
<reference evidence="1" key="1">
    <citation type="submission" date="2021-02" db="EMBL/GenBank/DDBJ databases">
        <authorList>
            <person name="Nowell W R."/>
        </authorList>
    </citation>
    <scope>NUCLEOTIDE SEQUENCE</scope>
</reference>
<evidence type="ECO:0000313" key="1">
    <source>
        <dbReference type="EMBL" id="CAF4734737.1"/>
    </source>
</evidence>
<gene>
    <name evidence="1" type="ORF">QYT958_LOCUS19827</name>
</gene>
<dbReference type="EMBL" id="CAJOBR010003349">
    <property type="protein sequence ID" value="CAF4734737.1"/>
    <property type="molecule type" value="Genomic_DNA"/>
</dbReference>
<proteinExistence type="predicted"/>
<comment type="caution">
    <text evidence="1">The sequence shown here is derived from an EMBL/GenBank/DDBJ whole genome shotgun (WGS) entry which is preliminary data.</text>
</comment>
<sequence>MSDNRNSTSSSSQKDLTGLNGEHLVTMAVSALLAVIWALRNPVLTETTSVKAQEMCSFHIQNNITTETN</sequence>
<feature type="non-terminal residue" evidence="1">
    <location>
        <position position="69"/>
    </location>
</feature>
<protein>
    <submittedName>
        <fullName evidence="1">Uncharacterized protein</fullName>
    </submittedName>
</protein>